<evidence type="ECO:0000256" key="1">
    <source>
        <dbReference type="ARBA" id="ARBA00008894"/>
    </source>
</evidence>
<evidence type="ECO:0000259" key="10">
    <source>
        <dbReference type="Pfam" id="PF23559"/>
    </source>
</evidence>
<dbReference type="GO" id="GO:0043531">
    <property type="term" value="F:ADP binding"/>
    <property type="evidence" value="ECO:0007669"/>
    <property type="project" value="InterPro"/>
</dbReference>
<dbReference type="InterPro" id="IPR002182">
    <property type="entry name" value="NB-ARC"/>
</dbReference>
<evidence type="ECO:0000259" key="8">
    <source>
        <dbReference type="Pfam" id="PF00931"/>
    </source>
</evidence>
<organism evidence="12">
    <name type="scientific">Arundo donax</name>
    <name type="common">Giant reed</name>
    <name type="synonym">Donax arundinaceus</name>
    <dbReference type="NCBI Taxonomy" id="35708"/>
    <lineage>
        <taxon>Eukaryota</taxon>
        <taxon>Viridiplantae</taxon>
        <taxon>Streptophyta</taxon>
        <taxon>Embryophyta</taxon>
        <taxon>Tracheophyta</taxon>
        <taxon>Spermatophyta</taxon>
        <taxon>Magnoliopsida</taxon>
        <taxon>Liliopsida</taxon>
        <taxon>Poales</taxon>
        <taxon>Poaceae</taxon>
        <taxon>PACMAD clade</taxon>
        <taxon>Arundinoideae</taxon>
        <taxon>Arundineae</taxon>
        <taxon>Arundo</taxon>
    </lineage>
</organism>
<dbReference type="GO" id="GO:0002758">
    <property type="term" value="P:innate immune response-activating signaling pathway"/>
    <property type="evidence" value="ECO:0007669"/>
    <property type="project" value="UniProtKB-ARBA"/>
</dbReference>
<dbReference type="Pfam" id="PF23598">
    <property type="entry name" value="LRR_14"/>
    <property type="match status" value="1"/>
</dbReference>
<proteinExistence type="inferred from homology"/>
<keyword evidence="5" id="KW-0611">Plant defense</keyword>
<keyword evidence="3" id="KW-0677">Repeat</keyword>
<dbReference type="PRINTS" id="PR00364">
    <property type="entry name" value="DISEASERSIST"/>
</dbReference>
<dbReference type="GO" id="GO:0009626">
    <property type="term" value="P:plant-type hypersensitive response"/>
    <property type="evidence" value="ECO:0007669"/>
    <property type="project" value="UniProtKB-ARBA"/>
</dbReference>
<evidence type="ECO:0000256" key="4">
    <source>
        <dbReference type="ARBA" id="ARBA00022741"/>
    </source>
</evidence>
<keyword evidence="6" id="KW-0175">Coiled coil</keyword>
<dbReference type="EMBL" id="GBRH01184690">
    <property type="protein sequence ID" value="JAE13206.1"/>
    <property type="molecule type" value="Transcribed_RNA"/>
</dbReference>
<evidence type="ECO:0000256" key="6">
    <source>
        <dbReference type="ARBA" id="ARBA00023054"/>
    </source>
</evidence>
<evidence type="ECO:0000256" key="2">
    <source>
        <dbReference type="ARBA" id="ARBA00022614"/>
    </source>
</evidence>
<dbReference type="Gene3D" id="3.40.50.300">
    <property type="entry name" value="P-loop containing nucleotide triphosphate hydrolases"/>
    <property type="match status" value="1"/>
</dbReference>
<dbReference type="PANTHER" id="PTHR23155">
    <property type="entry name" value="DISEASE RESISTANCE PROTEIN RP"/>
    <property type="match status" value="1"/>
</dbReference>
<keyword evidence="4" id="KW-0547">Nucleotide-binding</keyword>
<feature type="region of interest" description="Disordered" evidence="7">
    <location>
        <begin position="1005"/>
        <end position="1024"/>
    </location>
</feature>
<reference evidence="12" key="1">
    <citation type="submission" date="2014-09" db="EMBL/GenBank/DDBJ databases">
        <authorList>
            <person name="Magalhaes I.L.F."/>
            <person name="Oliveira U."/>
            <person name="Santos F.R."/>
            <person name="Vidigal T.H.D.A."/>
            <person name="Brescovit A.D."/>
            <person name="Santos A.J."/>
        </authorList>
    </citation>
    <scope>NUCLEOTIDE SEQUENCE</scope>
    <source>
        <tissue evidence="12">Shoot tissue taken approximately 20 cm above the soil surface</tissue>
    </source>
</reference>
<dbReference type="InterPro" id="IPR027417">
    <property type="entry name" value="P-loop_NTPase"/>
</dbReference>
<dbReference type="PANTHER" id="PTHR23155:SF1242">
    <property type="entry name" value="NB-ARC DOMAIN CONTAINING PROTEIN EXPRESSED"/>
    <property type="match status" value="1"/>
</dbReference>
<dbReference type="InterPro" id="IPR038005">
    <property type="entry name" value="RX-like_CC"/>
</dbReference>
<dbReference type="Gene3D" id="1.20.5.4130">
    <property type="match status" value="1"/>
</dbReference>
<dbReference type="GO" id="GO:0042742">
    <property type="term" value="P:defense response to bacterium"/>
    <property type="evidence" value="ECO:0007669"/>
    <property type="project" value="UniProtKB-ARBA"/>
</dbReference>
<evidence type="ECO:0000259" key="9">
    <source>
        <dbReference type="Pfam" id="PF18052"/>
    </source>
</evidence>
<reference evidence="12" key="2">
    <citation type="journal article" date="2015" name="Data Brief">
        <title>Shoot transcriptome of the giant reed, Arundo donax.</title>
        <authorList>
            <person name="Barrero R.A."/>
            <person name="Guerrero F.D."/>
            <person name="Moolhuijzen P."/>
            <person name="Goolsby J.A."/>
            <person name="Tidwell J."/>
            <person name="Bellgard S.E."/>
            <person name="Bellgard M.I."/>
        </authorList>
    </citation>
    <scope>NUCLEOTIDE SEQUENCE</scope>
    <source>
        <tissue evidence="12">Shoot tissue taken approximately 20 cm above the soil surface</tissue>
    </source>
</reference>
<comment type="similarity">
    <text evidence="1">Belongs to the disease resistance NB-LRR family.</text>
</comment>
<dbReference type="FunFam" id="1.10.10.10:FF:000322">
    <property type="entry name" value="Probable disease resistance protein At1g63360"/>
    <property type="match status" value="1"/>
</dbReference>
<evidence type="ECO:0000313" key="12">
    <source>
        <dbReference type="EMBL" id="JAE13206.1"/>
    </source>
</evidence>
<dbReference type="CDD" id="cd14798">
    <property type="entry name" value="RX-CC_like"/>
    <property type="match status" value="1"/>
</dbReference>
<accession>A0A0A9FSA8</accession>
<evidence type="ECO:0008006" key="13">
    <source>
        <dbReference type="Google" id="ProtNLM"/>
    </source>
</evidence>
<dbReference type="InterPro" id="IPR041118">
    <property type="entry name" value="Rx_N"/>
</dbReference>
<dbReference type="Pfam" id="PF18052">
    <property type="entry name" value="Rx_N"/>
    <property type="match status" value="1"/>
</dbReference>
<dbReference type="InterPro" id="IPR044974">
    <property type="entry name" value="Disease_R_plants"/>
</dbReference>
<sequence length="1024" mass="114679">MADAGVAVVLSKLHEVASAEVTALLKVDNQIRELWRGLGYLQAEIRGADQQRRGRASELLLLWARETREVTFDVEDAVDEFHLKVEAAQVKAKWGRTWYSAAVKLLDGLVMQIFVRHGLSRDIKRINERIKEINQIKETYEIQSTPSELWSLSPTDADVVWDIESGSTEFREKEFEKLKEQILNTGPNKLTHRAIISILGASGTGKTRLARKLYSDHEINKNFEVLAWICLPPRIRFEQYVDMIFEQIRPQVKKEHGQGGSGDATDALSSQASEKLKEILKGSRYLVVLDGLVDTGNWNSLLNLLPEDNTKSRILITTQLNAKEIKHADPKMKPTVLNHLDIIQTAELILEQVSGADGLPPWQFSDEDYSTRHFPQRVHSITRGLPLAVVVLGGILRTKEYPSEWTEVFSQKLETSMGEPKAIRYLWLLAFEELPNHLKSCFLYLATASETILLGPDRLVRLWIAEGFVAPRKGQTLEEVGLGYLKELICRGLVELVEKDARGGIKKVTVHSLLHSFVQAEAQESSFVEIHHQASVLNPHAVRRLAIHNFVDSYVDIPDRFPKLRSLLCDFLEEEQDNGGRRTSVHHVPQSRSQWPLGNPAEWLLRVCGGSVDGPPADTKKLHPLSIIRGSRFLRVIDLYGLLLASVPDEIGSIIHLRYLGIRNCKLSELPASISKLDNLQTLDVRKTKVNSITHELWELRGLRHVLADALRLPNKCPSTHLKQLQTLVGVKPPDAWSSNGCCPLNHMIYLRSLTLCSIPGSTDIVHALLSALQKMEFLASLSLCGNLLPSGVFTNPSSRRLEALELHGRLDSPPSGPFILPNLGKLTLLESGNLTQDFVDKVAALPNLAEMELLDGSYSAAQLVFVEGGFPSLTKLKLKNLAELERLELAPRSVPELAVMTHCGCTNMTICDNRRTPHTEGENNEGDTDDVKLPCESDTEVLTQREVRQSLSSTRMAKIFSGWEFPVVDGTNGRGTRDLTDKDQDLRESTTTISSDLIVNRRELPEPTAMVRSSLQRRKGRLE</sequence>
<dbReference type="Gene3D" id="3.80.10.10">
    <property type="entry name" value="Ribonuclease Inhibitor"/>
    <property type="match status" value="1"/>
</dbReference>
<evidence type="ECO:0000259" key="11">
    <source>
        <dbReference type="Pfam" id="PF23598"/>
    </source>
</evidence>
<dbReference type="Pfam" id="PF00931">
    <property type="entry name" value="NB-ARC"/>
    <property type="match status" value="1"/>
</dbReference>
<feature type="domain" description="Disease resistance N-terminal" evidence="9">
    <location>
        <begin position="6"/>
        <end position="92"/>
    </location>
</feature>
<dbReference type="Gene3D" id="1.10.10.10">
    <property type="entry name" value="Winged helix-like DNA-binding domain superfamily/Winged helix DNA-binding domain"/>
    <property type="match status" value="1"/>
</dbReference>
<evidence type="ECO:0000256" key="5">
    <source>
        <dbReference type="ARBA" id="ARBA00022821"/>
    </source>
</evidence>
<dbReference type="InterPro" id="IPR036388">
    <property type="entry name" value="WH-like_DNA-bd_sf"/>
</dbReference>
<dbReference type="InterPro" id="IPR055414">
    <property type="entry name" value="LRR_R13L4/SHOC2-like"/>
</dbReference>
<evidence type="ECO:0000256" key="3">
    <source>
        <dbReference type="ARBA" id="ARBA00022737"/>
    </source>
</evidence>
<name>A0A0A9FSA8_ARUDO</name>
<dbReference type="Pfam" id="PF23559">
    <property type="entry name" value="WHD_DRP"/>
    <property type="match status" value="1"/>
</dbReference>
<keyword evidence="2" id="KW-0433">Leucine-rich repeat</keyword>
<dbReference type="AlphaFoldDB" id="A0A0A9FSA8"/>
<feature type="region of interest" description="Disordered" evidence="7">
    <location>
        <begin position="915"/>
        <end position="934"/>
    </location>
</feature>
<feature type="domain" description="NB-ARC" evidence="8">
    <location>
        <begin position="172"/>
        <end position="337"/>
    </location>
</feature>
<dbReference type="SUPFAM" id="SSF52540">
    <property type="entry name" value="P-loop containing nucleoside triphosphate hydrolases"/>
    <property type="match status" value="1"/>
</dbReference>
<dbReference type="InterPro" id="IPR058922">
    <property type="entry name" value="WHD_DRP"/>
</dbReference>
<dbReference type="InterPro" id="IPR032675">
    <property type="entry name" value="LRR_dom_sf"/>
</dbReference>
<feature type="domain" description="Disease resistance R13L4/SHOC-2-like LRR" evidence="11">
    <location>
        <begin position="632"/>
        <end position="899"/>
    </location>
</feature>
<feature type="domain" description="Disease resistance protein winged helix" evidence="10">
    <location>
        <begin position="456"/>
        <end position="517"/>
    </location>
</feature>
<evidence type="ECO:0000256" key="7">
    <source>
        <dbReference type="SAM" id="MobiDB-lite"/>
    </source>
</evidence>
<dbReference type="SUPFAM" id="SSF52047">
    <property type="entry name" value="RNI-like"/>
    <property type="match status" value="1"/>
</dbReference>
<protein>
    <recommendedName>
        <fullName evidence="13">AAA+ ATPase domain-containing protein</fullName>
    </recommendedName>
</protein>